<feature type="compositionally biased region" description="Basic and acidic residues" evidence="8">
    <location>
        <begin position="1"/>
        <end position="10"/>
    </location>
</feature>
<dbReference type="InterPro" id="IPR038665">
    <property type="entry name" value="Voltage-dep_anion_channel_sf"/>
</dbReference>
<proteinExistence type="inferred from homology"/>
<feature type="transmembrane region" description="Helical" evidence="9">
    <location>
        <begin position="137"/>
        <end position="156"/>
    </location>
</feature>
<dbReference type="CDD" id="cd09320">
    <property type="entry name" value="TDT_like_2"/>
    <property type="match status" value="1"/>
</dbReference>
<feature type="transmembrane region" description="Helical" evidence="9">
    <location>
        <begin position="203"/>
        <end position="224"/>
    </location>
</feature>
<feature type="transmembrane region" description="Helical" evidence="9">
    <location>
        <begin position="168"/>
        <end position="191"/>
    </location>
</feature>
<comment type="subcellular location">
    <subcellularLocation>
        <location evidence="1">Cell membrane</location>
        <topology evidence="1">Multi-pass membrane protein</topology>
    </subcellularLocation>
</comment>
<dbReference type="Proteomes" id="UP000291591">
    <property type="component" value="Unassembled WGS sequence"/>
</dbReference>
<dbReference type="GO" id="GO:0055085">
    <property type="term" value="P:transmembrane transport"/>
    <property type="evidence" value="ECO:0007669"/>
    <property type="project" value="InterPro"/>
</dbReference>
<dbReference type="AlphaFoldDB" id="A0A4Q7UZM2"/>
<evidence type="ECO:0000256" key="7">
    <source>
        <dbReference type="ARBA" id="ARBA00023136"/>
    </source>
</evidence>
<evidence type="ECO:0000256" key="8">
    <source>
        <dbReference type="SAM" id="MobiDB-lite"/>
    </source>
</evidence>
<evidence type="ECO:0000256" key="5">
    <source>
        <dbReference type="ARBA" id="ARBA00022692"/>
    </source>
</evidence>
<feature type="transmembrane region" description="Helical" evidence="9">
    <location>
        <begin position="305"/>
        <end position="334"/>
    </location>
</feature>
<name>A0A4Q7UZM2_PSEST</name>
<dbReference type="InterPro" id="IPR051629">
    <property type="entry name" value="Sulfite_efflux_TDT"/>
</dbReference>
<evidence type="ECO:0000313" key="11">
    <source>
        <dbReference type="Proteomes" id="UP000291591"/>
    </source>
</evidence>
<dbReference type="EMBL" id="SHKL01000001">
    <property type="protein sequence ID" value="RZT86481.1"/>
    <property type="molecule type" value="Genomic_DNA"/>
</dbReference>
<reference evidence="10 11" key="1">
    <citation type="submission" date="2019-02" db="EMBL/GenBank/DDBJ databases">
        <title>Sequencing the genomes of 1000 actinobacteria strains.</title>
        <authorList>
            <person name="Klenk H.-P."/>
        </authorList>
    </citation>
    <scope>NUCLEOTIDE SEQUENCE [LARGE SCALE GENOMIC DNA]</scope>
    <source>
        <strain evidence="10 11">DSM 45779</strain>
    </source>
</reference>
<feature type="transmembrane region" description="Helical" evidence="9">
    <location>
        <begin position="272"/>
        <end position="293"/>
    </location>
</feature>
<keyword evidence="3" id="KW-0813">Transport</keyword>
<keyword evidence="7 9" id="KW-0472">Membrane</keyword>
<evidence type="ECO:0000256" key="6">
    <source>
        <dbReference type="ARBA" id="ARBA00022989"/>
    </source>
</evidence>
<feature type="transmembrane region" description="Helical" evidence="9">
    <location>
        <begin position="346"/>
        <end position="368"/>
    </location>
</feature>
<evidence type="ECO:0000313" key="10">
    <source>
        <dbReference type="EMBL" id="RZT86481.1"/>
    </source>
</evidence>
<sequence length="409" mass="42586">MGYPQRDRYPEPAPGGTVDVMATPVLDRPARPAVGRDSGPRRHPLQRAGLFRALDHPRDVVANLGPNWFSSIMGTGIVANAAVTLPHTVPGLHVAALVVWALASVMLVALTVAWGAHWLRHRDTARGHAANPVMAQFYGAPPMALLTVGAGTLLLGRDVLGEATAVHVAVTLWLLGTVAGLASAVAIPYLMVTRLDLRPDSAFGGWLMPVVPPMVSAATGAGLLPHVAAGQLRLTLLLACYAMFGLSLVASMIVTTLIWYRLTLHGTGPAATVPTLWIVLGWLGQSITAANLLGDGAHLALPAPYATAFAVLGLVYGVPVFGFALLWAALAAAVTIRTVRRGLPFALTWWSFTFPVGTVVTGTSALAVHSGSVVLGWTAVVFYAGLVGAWATVAVRTAAGSLRGDLFAG</sequence>
<comment type="similarity">
    <text evidence="2">Belongs to the tellurite-resistance/dicarboxylate transporter (TDT) family.</text>
</comment>
<evidence type="ECO:0000256" key="9">
    <source>
        <dbReference type="SAM" id="Phobius"/>
    </source>
</evidence>
<evidence type="ECO:0000256" key="4">
    <source>
        <dbReference type="ARBA" id="ARBA00022475"/>
    </source>
</evidence>
<gene>
    <name evidence="10" type="ORF">EV383_3376</name>
</gene>
<dbReference type="Gene3D" id="1.50.10.150">
    <property type="entry name" value="Voltage-dependent anion channel"/>
    <property type="match status" value="1"/>
</dbReference>
<evidence type="ECO:0000256" key="1">
    <source>
        <dbReference type="ARBA" id="ARBA00004651"/>
    </source>
</evidence>
<keyword evidence="5 9" id="KW-0812">Transmembrane</keyword>
<organism evidence="10 11">
    <name type="scientific">Pseudonocardia sediminis</name>
    <dbReference type="NCBI Taxonomy" id="1397368"/>
    <lineage>
        <taxon>Bacteria</taxon>
        <taxon>Bacillati</taxon>
        <taxon>Actinomycetota</taxon>
        <taxon>Actinomycetes</taxon>
        <taxon>Pseudonocardiales</taxon>
        <taxon>Pseudonocardiaceae</taxon>
        <taxon>Pseudonocardia</taxon>
    </lineage>
</organism>
<feature type="transmembrane region" description="Helical" evidence="9">
    <location>
        <begin position="94"/>
        <end position="116"/>
    </location>
</feature>
<keyword evidence="4" id="KW-1003">Cell membrane</keyword>
<feature type="region of interest" description="Disordered" evidence="8">
    <location>
        <begin position="1"/>
        <end position="20"/>
    </location>
</feature>
<dbReference type="InterPro" id="IPR004695">
    <property type="entry name" value="SLAC1/Mae1/Ssu1/TehA"/>
</dbReference>
<feature type="transmembrane region" description="Helical" evidence="9">
    <location>
        <begin position="374"/>
        <end position="395"/>
    </location>
</feature>
<keyword evidence="11" id="KW-1185">Reference proteome</keyword>
<evidence type="ECO:0000256" key="3">
    <source>
        <dbReference type="ARBA" id="ARBA00022448"/>
    </source>
</evidence>
<protein>
    <submittedName>
        <fullName evidence="10">C4-dicarboxylate transporter/malic acid transport protein</fullName>
    </submittedName>
</protein>
<keyword evidence="6 9" id="KW-1133">Transmembrane helix</keyword>
<dbReference type="Pfam" id="PF03595">
    <property type="entry name" value="SLAC1"/>
    <property type="match status" value="1"/>
</dbReference>
<accession>A0A4Q7UZM2</accession>
<dbReference type="PANTHER" id="PTHR31686">
    <property type="match status" value="1"/>
</dbReference>
<evidence type="ECO:0000256" key="2">
    <source>
        <dbReference type="ARBA" id="ARBA00008566"/>
    </source>
</evidence>
<dbReference type="PANTHER" id="PTHR31686:SF1">
    <property type="entry name" value="SULFITE EFFLUX PUMP SSU1"/>
    <property type="match status" value="1"/>
</dbReference>
<dbReference type="GO" id="GO:0005886">
    <property type="term" value="C:plasma membrane"/>
    <property type="evidence" value="ECO:0007669"/>
    <property type="project" value="UniProtKB-SubCell"/>
</dbReference>
<feature type="transmembrane region" description="Helical" evidence="9">
    <location>
        <begin position="236"/>
        <end position="260"/>
    </location>
</feature>
<comment type="caution">
    <text evidence="10">The sequence shown here is derived from an EMBL/GenBank/DDBJ whole genome shotgun (WGS) entry which is preliminary data.</text>
</comment>